<accession>A0A9P6VFH7</accession>
<evidence type="ECO:0000313" key="2">
    <source>
        <dbReference type="Proteomes" id="UP000785200"/>
    </source>
</evidence>
<dbReference type="AlphaFoldDB" id="A0A9P6VFH7"/>
<reference evidence="1" key="1">
    <citation type="submission" date="2019-07" db="EMBL/GenBank/DDBJ databases">
        <title>Hyphodiscus hymeniophilus genome sequencing and assembly.</title>
        <authorList>
            <person name="Kramer G."/>
            <person name="Nodwell J."/>
        </authorList>
    </citation>
    <scope>NUCLEOTIDE SEQUENCE</scope>
    <source>
        <strain evidence="1">ATCC 34498</strain>
    </source>
</reference>
<name>A0A9P6VFH7_9HELO</name>
<dbReference type="OrthoDB" id="5407417at2759"/>
<dbReference type="Proteomes" id="UP000785200">
    <property type="component" value="Unassembled WGS sequence"/>
</dbReference>
<gene>
    <name evidence="1" type="ORF">D0Z07_6325</name>
</gene>
<proteinExistence type="predicted"/>
<comment type="caution">
    <text evidence="1">The sequence shown here is derived from an EMBL/GenBank/DDBJ whole genome shotgun (WGS) entry which is preliminary data.</text>
</comment>
<feature type="non-terminal residue" evidence="1">
    <location>
        <position position="1"/>
    </location>
</feature>
<keyword evidence="2" id="KW-1185">Reference proteome</keyword>
<dbReference type="Pfam" id="PF16093">
    <property type="entry name" value="PAC4"/>
    <property type="match status" value="1"/>
</dbReference>
<evidence type="ECO:0000313" key="1">
    <source>
        <dbReference type="EMBL" id="KAG0646961.1"/>
    </source>
</evidence>
<sequence length="174" mass="19244">LTRDHASLAGEPRVFQFEACKFPRRCTLKDQNGNHSRTACGRVGKYHRAFLSNAESSRNTNPSAAHDPNYLPASISDNAFEQQYIRGRAFGIRLNPGQTLSTPLYTYETSIEFTTRLARLLARKTGKPVYVGNSISFASAGMGGTVEEEMEGFKKVVEVVMKEARKSGQLVNGH</sequence>
<dbReference type="Gene3D" id="3.30.230.100">
    <property type="match status" value="1"/>
</dbReference>
<protein>
    <submittedName>
        <fullName evidence="1">Uncharacterized protein</fullName>
    </submittedName>
</protein>
<dbReference type="EMBL" id="VNKQ01000014">
    <property type="protein sequence ID" value="KAG0646961.1"/>
    <property type="molecule type" value="Genomic_DNA"/>
</dbReference>
<dbReference type="InterPro" id="IPR032157">
    <property type="entry name" value="PAC4"/>
</dbReference>
<dbReference type="GO" id="GO:0043248">
    <property type="term" value="P:proteasome assembly"/>
    <property type="evidence" value="ECO:0007669"/>
    <property type="project" value="InterPro"/>
</dbReference>
<organism evidence="1 2">
    <name type="scientific">Hyphodiscus hymeniophilus</name>
    <dbReference type="NCBI Taxonomy" id="353542"/>
    <lineage>
        <taxon>Eukaryota</taxon>
        <taxon>Fungi</taxon>
        <taxon>Dikarya</taxon>
        <taxon>Ascomycota</taxon>
        <taxon>Pezizomycotina</taxon>
        <taxon>Leotiomycetes</taxon>
        <taxon>Helotiales</taxon>
        <taxon>Hyphodiscaceae</taxon>
        <taxon>Hyphodiscus</taxon>
    </lineage>
</organism>